<accession>A0A1I1U7F8</accession>
<evidence type="ECO:0000313" key="6">
    <source>
        <dbReference type="Proteomes" id="UP000198862"/>
    </source>
</evidence>
<reference evidence="5 6" key="1">
    <citation type="submission" date="2016-10" db="EMBL/GenBank/DDBJ databases">
        <authorList>
            <person name="de Groot N.N."/>
        </authorList>
    </citation>
    <scope>NUCLEOTIDE SEQUENCE [LARGE SCALE GENOMIC DNA]</scope>
    <source>
        <strain evidence="5 6">DSM 6059</strain>
    </source>
</reference>
<evidence type="ECO:0000259" key="4">
    <source>
        <dbReference type="Pfam" id="PF00724"/>
    </source>
</evidence>
<dbReference type="Pfam" id="PF00724">
    <property type="entry name" value="Oxidored_FMN"/>
    <property type="match status" value="1"/>
</dbReference>
<evidence type="ECO:0000256" key="1">
    <source>
        <dbReference type="ARBA" id="ARBA00001917"/>
    </source>
</evidence>
<dbReference type="InterPro" id="IPR001155">
    <property type="entry name" value="OxRdtase_FMN_N"/>
</dbReference>
<dbReference type="AlphaFoldDB" id="A0A1I1U7F8"/>
<dbReference type="EMBL" id="FOLO01000083">
    <property type="protein sequence ID" value="SFD66762.1"/>
    <property type="molecule type" value="Genomic_DNA"/>
</dbReference>
<dbReference type="PANTHER" id="PTHR22893:SF91">
    <property type="entry name" value="NADPH DEHYDROGENASE 2-RELATED"/>
    <property type="match status" value="1"/>
</dbReference>
<dbReference type="PANTHER" id="PTHR22893">
    <property type="entry name" value="NADH OXIDOREDUCTASE-RELATED"/>
    <property type="match status" value="1"/>
</dbReference>
<protein>
    <submittedName>
        <fullName evidence="5">N-ethylmaleimide reductase</fullName>
    </submittedName>
</protein>
<comment type="cofactor">
    <cofactor evidence="1">
        <name>FMN</name>
        <dbReference type="ChEBI" id="CHEBI:58210"/>
    </cofactor>
</comment>
<dbReference type="FunFam" id="3.20.20.70:FF:000059">
    <property type="entry name" value="N-ethylmaleimide reductase, FMN-linked"/>
    <property type="match status" value="1"/>
</dbReference>
<gene>
    <name evidence="5" type="ORF">SAMN02745724_05138</name>
</gene>
<evidence type="ECO:0000256" key="3">
    <source>
        <dbReference type="ARBA" id="ARBA00023002"/>
    </source>
</evidence>
<dbReference type="Proteomes" id="UP000198862">
    <property type="component" value="Unassembled WGS sequence"/>
</dbReference>
<dbReference type="CDD" id="cd02933">
    <property type="entry name" value="OYE_like_FMN"/>
    <property type="match status" value="1"/>
</dbReference>
<proteinExistence type="inferred from homology"/>
<dbReference type="GO" id="GO:0010181">
    <property type="term" value="F:FMN binding"/>
    <property type="evidence" value="ECO:0007669"/>
    <property type="project" value="InterPro"/>
</dbReference>
<keyword evidence="6" id="KW-1185">Reference proteome</keyword>
<sequence>MGKLFTELTLGDYHLKNRILMAPLTRCRAVERGIPNALMANYYGQRASAGLIISEAVAVSKQGLGWLNTPGIFTDEQVKGWQKVATSVHEKQGKMFLQLWHMGSIVHPDFLEGQLPVSSSEVKQQGSLTTAKGRDREFVVPRALNKIEIKQVIKQFVDAAKNAIKAGLDGVEIHGANGFLIDQFTRDSINQRVDEYGGSIDNRLRFMMEVVEAVCDAIGSGKVGIRLSPSNSVWGISDSDPKSTFSQAVSRLNAFNLAYVHILESKPQEDKSTEFRAYLTPILRQKYNGKLIINGGFNKSTASSAIHNKEADAVAFGTLFIANPDLVNKFENDLCLTEPDKSTFYTQGAQGYTDY</sequence>
<keyword evidence="3" id="KW-0560">Oxidoreductase</keyword>
<evidence type="ECO:0000313" key="5">
    <source>
        <dbReference type="EMBL" id="SFD66762.1"/>
    </source>
</evidence>
<dbReference type="SUPFAM" id="SSF51395">
    <property type="entry name" value="FMN-linked oxidoreductases"/>
    <property type="match status" value="1"/>
</dbReference>
<dbReference type="Gene3D" id="3.20.20.70">
    <property type="entry name" value="Aldolase class I"/>
    <property type="match status" value="1"/>
</dbReference>
<dbReference type="InterPro" id="IPR013785">
    <property type="entry name" value="Aldolase_TIM"/>
</dbReference>
<dbReference type="GO" id="GO:0016628">
    <property type="term" value="F:oxidoreductase activity, acting on the CH-CH group of donors, NAD or NADP as acceptor"/>
    <property type="evidence" value="ECO:0007669"/>
    <property type="project" value="UniProtKB-ARBA"/>
</dbReference>
<comment type="similarity">
    <text evidence="2">Belongs to the NADH:flavin oxidoreductase/NADH oxidase family.</text>
</comment>
<dbReference type="OrthoDB" id="8523426at2"/>
<organism evidence="5 6">
    <name type="scientific">Pseudoalteromonas denitrificans DSM 6059</name>
    <dbReference type="NCBI Taxonomy" id="1123010"/>
    <lineage>
        <taxon>Bacteria</taxon>
        <taxon>Pseudomonadati</taxon>
        <taxon>Pseudomonadota</taxon>
        <taxon>Gammaproteobacteria</taxon>
        <taxon>Alteromonadales</taxon>
        <taxon>Pseudoalteromonadaceae</taxon>
        <taxon>Pseudoalteromonas</taxon>
    </lineage>
</organism>
<dbReference type="STRING" id="1123010.SAMN02745724_05138"/>
<dbReference type="RefSeq" id="WP_091991526.1">
    <property type="nucleotide sequence ID" value="NZ_FOLO01000083.1"/>
</dbReference>
<dbReference type="GO" id="GO:0005829">
    <property type="term" value="C:cytosol"/>
    <property type="evidence" value="ECO:0007669"/>
    <property type="project" value="UniProtKB-ARBA"/>
</dbReference>
<feature type="domain" description="NADH:flavin oxidoreductase/NADH oxidase N-terminal" evidence="4">
    <location>
        <begin position="3"/>
        <end position="334"/>
    </location>
</feature>
<dbReference type="InterPro" id="IPR045247">
    <property type="entry name" value="Oye-like"/>
</dbReference>
<name>A0A1I1U7F8_9GAMM</name>
<evidence type="ECO:0000256" key="2">
    <source>
        <dbReference type="ARBA" id="ARBA00005979"/>
    </source>
</evidence>